<dbReference type="EMBL" id="NKQK01000003">
    <property type="protein sequence ID" value="PSS32898.1"/>
    <property type="molecule type" value="Genomic_DNA"/>
</dbReference>
<protein>
    <submittedName>
        <fullName evidence="2">A-kinase anchor protein like</fullName>
    </submittedName>
</protein>
<sequence length="116" mass="12326">MGGCASRPKDLDTKQQPLIAEEATTPKKAEGETVPQEDNGGETEKEEPLVDVSEPGQEVAKTEDPAAEAKPEEAKPTGEAAGEAEEEETEEVKEKPEEEPATPTVEDKSDAPLVTL</sequence>
<keyword evidence="2" id="KW-0418">Kinase</keyword>
<accession>A0A2R6RS91</accession>
<organism evidence="2 4">
    <name type="scientific">Actinidia chinensis var. chinensis</name>
    <name type="common">Chinese soft-hair kiwi</name>
    <dbReference type="NCBI Taxonomy" id="1590841"/>
    <lineage>
        <taxon>Eukaryota</taxon>
        <taxon>Viridiplantae</taxon>
        <taxon>Streptophyta</taxon>
        <taxon>Embryophyta</taxon>
        <taxon>Tracheophyta</taxon>
        <taxon>Spermatophyta</taxon>
        <taxon>Magnoliopsida</taxon>
        <taxon>eudicotyledons</taxon>
        <taxon>Gunneridae</taxon>
        <taxon>Pentapetalae</taxon>
        <taxon>asterids</taxon>
        <taxon>Ericales</taxon>
        <taxon>Actinidiaceae</taxon>
        <taxon>Actinidia</taxon>
    </lineage>
</organism>
<feature type="compositionally biased region" description="Acidic residues" evidence="1">
    <location>
        <begin position="82"/>
        <end position="91"/>
    </location>
</feature>
<proteinExistence type="predicted"/>
<keyword evidence="2" id="KW-0808">Transferase</keyword>
<dbReference type="InParanoid" id="A0A2R6RS91"/>
<keyword evidence="4" id="KW-1185">Reference proteome</keyword>
<gene>
    <name evidence="2" type="ORF">CEY00_Acc03194</name>
    <name evidence="3" type="ORF">CEY00_Acc03237</name>
</gene>
<dbReference type="Gramene" id="PSS32941">
    <property type="protein sequence ID" value="PSS32941"/>
    <property type="gene ID" value="CEY00_Acc03237"/>
</dbReference>
<feature type="compositionally biased region" description="Basic and acidic residues" evidence="1">
    <location>
        <begin position="60"/>
        <end position="76"/>
    </location>
</feature>
<dbReference type="Gramene" id="PSS32898">
    <property type="protein sequence ID" value="PSS32898"/>
    <property type="gene ID" value="CEY00_Acc03194"/>
</dbReference>
<reference evidence="2 4" key="1">
    <citation type="submission" date="2017-07" db="EMBL/GenBank/DDBJ databases">
        <title>An improved, manually edited Actinidia chinensis var. chinensis (kiwifruit) genome highlights the challenges associated with draft genomes and gene prediction in plants.</title>
        <authorList>
            <person name="Pilkington S."/>
            <person name="Crowhurst R."/>
            <person name="Hilario E."/>
            <person name="Nardozza S."/>
            <person name="Fraser L."/>
            <person name="Peng Y."/>
            <person name="Gunaseelan K."/>
            <person name="Simpson R."/>
            <person name="Tahir J."/>
            <person name="Deroles S."/>
            <person name="Templeton K."/>
            <person name="Luo Z."/>
            <person name="Davy M."/>
            <person name="Cheng C."/>
            <person name="Mcneilage M."/>
            <person name="Scaglione D."/>
            <person name="Liu Y."/>
            <person name="Zhang Q."/>
            <person name="Datson P."/>
            <person name="De Silva N."/>
            <person name="Gardiner S."/>
            <person name="Bassett H."/>
            <person name="Chagne D."/>
            <person name="Mccallum J."/>
            <person name="Dzierzon H."/>
            <person name="Deng C."/>
            <person name="Wang Y.-Y."/>
            <person name="Barron N."/>
            <person name="Manako K."/>
            <person name="Bowen J."/>
            <person name="Foster T."/>
            <person name="Erridge Z."/>
            <person name="Tiffin H."/>
            <person name="Waite C."/>
            <person name="Davies K."/>
            <person name="Grierson E."/>
            <person name="Laing W."/>
            <person name="Kirk R."/>
            <person name="Chen X."/>
            <person name="Wood M."/>
            <person name="Montefiori M."/>
            <person name="Brummell D."/>
            <person name="Schwinn K."/>
            <person name="Catanach A."/>
            <person name="Fullerton C."/>
            <person name="Li D."/>
            <person name="Meiyalaghan S."/>
            <person name="Nieuwenhuizen N."/>
            <person name="Read N."/>
            <person name="Prakash R."/>
            <person name="Hunter D."/>
            <person name="Zhang H."/>
            <person name="Mckenzie M."/>
            <person name="Knabel M."/>
            <person name="Harris A."/>
            <person name="Allan A."/>
            <person name="Chen A."/>
            <person name="Janssen B."/>
            <person name="Plunkett B."/>
            <person name="Dwamena C."/>
            <person name="Voogd C."/>
            <person name="Leif D."/>
            <person name="Lafferty D."/>
            <person name="Souleyre E."/>
            <person name="Varkonyi-Gasic E."/>
            <person name="Gambi F."/>
            <person name="Hanley J."/>
            <person name="Yao J.-L."/>
            <person name="Cheung J."/>
            <person name="David K."/>
            <person name="Warren B."/>
            <person name="Marsh K."/>
            <person name="Snowden K."/>
            <person name="Lin-Wang K."/>
            <person name="Brian L."/>
            <person name="Martinez-Sanchez M."/>
            <person name="Wang M."/>
            <person name="Ileperuma N."/>
            <person name="Macnee N."/>
            <person name="Campin R."/>
            <person name="Mcatee P."/>
            <person name="Drummond R."/>
            <person name="Espley R."/>
            <person name="Ireland H."/>
            <person name="Wu R."/>
            <person name="Atkinson R."/>
            <person name="Karunairetnam S."/>
            <person name="Bulley S."/>
            <person name="Chunkath S."/>
            <person name="Hanley Z."/>
            <person name="Storey R."/>
            <person name="Thrimawithana A."/>
            <person name="Thomson S."/>
            <person name="David C."/>
            <person name="Testolin R."/>
        </authorList>
    </citation>
    <scope>NUCLEOTIDE SEQUENCE [LARGE SCALE GENOMIC DNA]</scope>
    <source>
        <strain evidence="4">cv. Red5</strain>
        <tissue evidence="2">Young leaf</tissue>
    </source>
</reference>
<feature type="region of interest" description="Disordered" evidence="1">
    <location>
        <begin position="1"/>
        <end position="116"/>
    </location>
</feature>
<evidence type="ECO:0000313" key="3">
    <source>
        <dbReference type="EMBL" id="PSS32941.1"/>
    </source>
</evidence>
<dbReference type="GO" id="GO:0016301">
    <property type="term" value="F:kinase activity"/>
    <property type="evidence" value="ECO:0007669"/>
    <property type="project" value="UniProtKB-KW"/>
</dbReference>
<evidence type="ECO:0000313" key="2">
    <source>
        <dbReference type="EMBL" id="PSS32898.1"/>
    </source>
</evidence>
<evidence type="ECO:0000313" key="4">
    <source>
        <dbReference type="Proteomes" id="UP000241394"/>
    </source>
</evidence>
<dbReference type="EMBL" id="NKQK01000003">
    <property type="protein sequence ID" value="PSS32941.1"/>
    <property type="molecule type" value="Genomic_DNA"/>
</dbReference>
<name>A0A2R6RS91_ACTCC</name>
<evidence type="ECO:0000256" key="1">
    <source>
        <dbReference type="SAM" id="MobiDB-lite"/>
    </source>
</evidence>
<dbReference type="Proteomes" id="UP000241394">
    <property type="component" value="Chromosome LG3"/>
</dbReference>
<comment type="caution">
    <text evidence="2">The sequence shown here is derived from an EMBL/GenBank/DDBJ whole genome shotgun (WGS) entry which is preliminary data.</text>
</comment>
<reference evidence="4" key="2">
    <citation type="journal article" date="2018" name="BMC Genomics">
        <title>A manually annotated Actinidia chinensis var. chinensis (kiwifruit) genome highlights the challenges associated with draft genomes and gene prediction in plants.</title>
        <authorList>
            <person name="Pilkington S.M."/>
            <person name="Crowhurst R."/>
            <person name="Hilario E."/>
            <person name="Nardozza S."/>
            <person name="Fraser L."/>
            <person name="Peng Y."/>
            <person name="Gunaseelan K."/>
            <person name="Simpson R."/>
            <person name="Tahir J."/>
            <person name="Deroles S.C."/>
            <person name="Templeton K."/>
            <person name="Luo Z."/>
            <person name="Davy M."/>
            <person name="Cheng C."/>
            <person name="McNeilage M."/>
            <person name="Scaglione D."/>
            <person name="Liu Y."/>
            <person name="Zhang Q."/>
            <person name="Datson P."/>
            <person name="De Silva N."/>
            <person name="Gardiner S.E."/>
            <person name="Bassett H."/>
            <person name="Chagne D."/>
            <person name="McCallum J."/>
            <person name="Dzierzon H."/>
            <person name="Deng C."/>
            <person name="Wang Y.Y."/>
            <person name="Barron L."/>
            <person name="Manako K."/>
            <person name="Bowen J."/>
            <person name="Foster T.M."/>
            <person name="Erridge Z.A."/>
            <person name="Tiffin H."/>
            <person name="Waite C.N."/>
            <person name="Davies K.M."/>
            <person name="Grierson E.P."/>
            <person name="Laing W.A."/>
            <person name="Kirk R."/>
            <person name="Chen X."/>
            <person name="Wood M."/>
            <person name="Montefiori M."/>
            <person name="Brummell D.A."/>
            <person name="Schwinn K.E."/>
            <person name="Catanach A."/>
            <person name="Fullerton C."/>
            <person name="Li D."/>
            <person name="Meiyalaghan S."/>
            <person name="Nieuwenhuizen N."/>
            <person name="Read N."/>
            <person name="Prakash R."/>
            <person name="Hunter D."/>
            <person name="Zhang H."/>
            <person name="McKenzie M."/>
            <person name="Knabel M."/>
            <person name="Harris A."/>
            <person name="Allan A.C."/>
            <person name="Gleave A."/>
            <person name="Chen A."/>
            <person name="Janssen B.J."/>
            <person name="Plunkett B."/>
            <person name="Ampomah-Dwamena C."/>
            <person name="Voogd C."/>
            <person name="Leif D."/>
            <person name="Lafferty D."/>
            <person name="Souleyre E.J.F."/>
            <person name="Varkonyi-Gasic E."/>
            <person name="Gambi F."/>
            <person name="Hanley J."/>
            <person name="Yao J.L."/>
            <person name="Cheung J."/>
            <person name="David K.M."/>
            <person name="Warren B."/>
            <person name="Marsh K."/>
            <person name="Snowden K.C."/>
            <person name="Lin-Wang K."/>
            <person name="Brian L."/>
            <person name="Martinez-Sanchez M."/>
            <person name="Wang M."/>
            <person name="Ileperuma N."/>
            <person name="Macnee N."/>
            <person name="Campin R."/>
            <person name="McAtee P."/>
            <person name="Drummond R.S.M."/>
            <person name="Espley R.V."/>
            <person name="Ireland H.S."/>
            <person name="Wu R."/>
            <person name="Atkinson R.G."/>
            <person name="Karunairetnam S."/>
            <person name="Bulley S."/>
            <person name="Chunkath S."/>
            <person name="Hanley Z."/>
            <person name="Storey R."/>
            <person name="Thrimawithana A.H."/>
            <person name="Thomson S."/>
            <person name="David C."/>
            <person name="Testolin R."/>
            <person name="Huang H."/>
            <person name="Hellens R.P."/>
            <person name="Schaffer R.J."/>
        </authorList>
    </citation>
    <scope>NUCLEOTIDE SEQUENCE [LARGE SCALE GENOMIC DNA]</scope>
    <source>
        <strain evidence="4">cv. Red5</strain>
    </source>
</reference>
<dbReference type="AlphaFoldDB" id="A0A2R6RS91"/>
<dbReference type="OrthoDB" id="1933276at2759"/>